<dbReference type="Gene3D" id="1.10.510.10">
    <property type="entry name" value="Transferase(Phosphotransferase) domain 1"/>
    <property type="match status" value="1"/>
</dbReference>
<sequence>MSLDYERPLIPGDQDPTKAPGLRLDHRSVLAQSEISVNSVPGGLSIAKQHGSSRHCYGQNLARPPMEKALTDTSNFIQIHGDSSGQFKSANGADNISLSSNGDLDSSAQSSSESLVPTNNYTSSVKEMNLSESMRKRRDEWAERGAAKIVKEVVNPETGVMAKHVIKKGIKDFRFGEVLGDGSYSTVMLARSNDSGKKYAVKVLNKEYLIRQKKVKYVNIEKNTLQRLNSGRGVIKLYFTFQDEASLYFLLEYAPNGDFLSVIKKHGTLAEECARYYSAQILDAIDYLHHMGVVHRDIKPENILLDKDMKVKLTDFGTAKLLDRNGVTDSYDLSERSKSFVGTAEYVSPELLNDNYVDYKCDIWAFGCILFQMIAGKPPFKATNEYLTFQKVMKAQYAFTAGFPLVIRDLIKRILVKAPENRLEAAQIKKHHFFGDTNFDDNSIWEDPAPEITPYKMNAKAMQPIAALDKTKPKLVINMPKKQSRSQTPSAPSTPEPTNEAKIPEPARPSTDARTAQILENAKREIQNRRQNNRRTTSAASAAALALMKNSSRSTPPPNSGRSESSGGVPSSDPPSPRPTQLPPPSRVDRSQTGGISGSSATTLSVPPMNKTDILWSFYLKNIDERVLKTGEVEMTCMKSLLLEKRLSKTNASLVDLGRSSQRTTFLSQVARSGGGVTGFRSDSGFDNLTEKDFYLEWTITDSVVVDSYKKSEPEGGETHAVSHKFKKLFQAKNEEIPRVTDVIPSSDFLRRFMVITTFGRCLVFVKRNRVQPETNLSFDLEFDIDLSQRDVRIKELVVEGDGYEVSDFQYVVETPFKSFVFKCRASDSTWLSTSIKSVRLNHDRNVEKTRLAEPSGIASRAARLASPTLPSTSTFAAKASPTFVKSSPKASDPKSPAKPSSPVASLLSTNGSKSGRLFDTFVDKKGKESKKTVKPVPLSGKLTNGLPSAGTINDRSQLVQDSTGQYTSRQLQRPTSSGKGSRLLERSDRPFKR</sequence>
<dbReference type="PANTHER" id="PTHR24356:SF163">
    <property type="entry name" value="3-PHOSPHOINOSITIDE-DEPENDENT PROTEIN KINASE 1-RELATED"/>
    <property type="match status" value="1"/>
</dbReference>
<accession>A0A0C7N3S7</accession>
<keyword evidence="14" id="KW-1185">Reference proteome</keyword>
<dbReference type="InterPro" id="IPR000719">
    <property type="entry name" value="Prot_kinase_dom"/>
</dbReference>
<feature type="compositionally biased region" description="Basic and acidic residues" evidence="11">
    <location>
        <begin position="983"/>
        <end position="994"/>
    </location>
</feature>
<comment type="similarity">
    <text evidence="1">Belongs to the protein kinase superfamily. AGC Ser/Thr protein kinase family. PDPK1 subfamily.</text>
</comment>
<dbReference type="Proteomes" id="UP000054304">
    <property type="component" value="Unassembled WGS sequence"/>
</dbReference>
<evidence type="ECO:0000256" key="7">
    <source>
        <dbReference type="ARBA" id="ARBA00022840"/>
    </source>
</evidence>
<comment type="catalytic activity">
    <reaction evidence="8">
        <text>L-threonyl-[protein] + ATP = O-phospho-L-threonyl-[protein] + ADP + H(+)</text>
        <dbReference type="Rhea" id="RHEA:46608"/>
        <dbReference type="Rhea" id="RHEA-COMP:11060"/>
        <dbReference type="Rhea" id="RHEA-COMP:11605"/>
        <dbReference type="ChEBI" id="CHEBI:15378"/>
        <dbReference type="ChEBI" id="CHEBI:30013"/>
        <dbReference type="ChEBI" id="CHEBI:30616"/>
        <dbReference type="ChEBI" id="CHEBI:61977"/>
        <dbReference type="ChEBI" id="CHEBI:456216"/>
        <dbReference type="EC" id="2.7.11.1"/>
    </reaction>
</comment>
<comment type="catalytic activity">
    <reaction evidence="9">
        <text>L-seryl-[protein] + ATP = O-phospho-L-seryl-[protein] + ADP + H(+)</text>
        <dbReference type="Rhea" id="RHEA:17989"/>
        <dbReference type="Rhea" id="RHEA-COMP:9863"/>
        <dbReference type="Rhea" id="RHEA-COMP:11604"/>
        <dbReference type="ChEBI" id="CHEBI:15378"/>
        <dbReference type="ChEBI" id="CHEBI:29999"/>
        <dbReference type="ChEBI" id="CHEBI:30616"/>
        <dbReference type="ChEBI" id="CHEBI:83421"/>
        <dbReference type="ChEBI" id="CHEBI:456216"/>
        <dbReference type="EC" id="2.7.11.1"/>
    </reaction>
</comment>
<feature type="compositionally biased region" description="Polar residues" evidence="11">
    <location>
        <begin position="591"/>
        <end position="605"/>
    </location>
</feature>
<dbReference type="GO" id="GO:0032511">
    <property type="term" value="P:late endosome to vacuole transport via multivesicular body sorting pathway"/>
    <property type="evidence" value="ECO:0007669"/>
    <property type="project" value="EnsemblFungi"/>
</dbReference>
<dbReference type="InterPro" id="IPR039046">
    <property type="entry name" value="PDPK1"/>
</dbReference>
<feature type="compositionally biased region" description="Polar residues" evidence="11">
    <location>
        <begin position="942"/>
        <end position="980"/>
    </location>
</feature>
<evidence type="ECO:0000313" key="14">
    <source>
        <dbReference type="Proteomes" id="UP000054304"/>
    </source>
</evidence>
<keyword evidence="6" id="KW-0418">Kinase</keyword>
<evidence type="ECO:0000256" key="8">
    <source>
        <dbReference type="ARBA" id="ARBA00047899"/>
    </source>
</evidence>
<dbReference type="CDD" id="cd05581">
    <property type="entry name" value="STKc_PDK1"/>
    <property type="match status" value="1"/>
</dbReference>
<dbReference type="AlphaFoldDB" id="A0A0C7N3S7"/>
<dbReference type="EC" id="2.7.11.1" evidence="2"/>
<feature type="domain" description="Protein kinase" evidence="12">
    <location>
        <begin position="173"/>
        <end position="434"/>
    </location>
</feature>
<feature type="compositionally biased region" description="Low complexity" evidence="11">
    <location>
        <begin position="560"/>
        <end position="571"/>
    </location>
</feature>
<evidence type="ECO:0000256" key="11">
    <source>
        <dbReference type="SAM" id="MobiDB-lite"/>
    </source>
</evidence>
<dbReference type="FunFam" id="3.30.200.20:FF:000191">
    <property type="entry name" value="3-phosphoinositide-dependent protein kinase 2-like"/>
    <property type="match status" value="1"/>
</dbReference>
<dbReference type="InterPro" id="IPR017441">
    <property type="entry name" value="Protein_kinase_ATP_BS"/>
</dbReference>
<dbReference type="GO" id="GO:0010606">
    <property type="term" value="P:positive regulation of cytoplasmic mRNA processing body assembly"/>
    <property type="evidence" value="ECO:0007669"/>
    <property type="project" value="EnsemblFungi"/>
</dbReference>
<evidence type="ECO:0000259" key="12">
    <source>
        <dbReference type="PROSITE" id="PS50011"/>
    </source>
</evidence>
<feature type="compositionally biased region" description="Low complexity" evidence="11">
    <location>
        <begin position="99"/>
        <end position="114"/>
    </location>
</feature>
<dbReference type="GO" id="GO:0004674">
    <property type="term" value="F:protein serine/threonine kinase activity"/>
    <property type="evidence" value="ECO:0007669"/>
    <property type="project" value="UniProtKB-KW"/>
</dbReference>
<keyword evidence="3" id="KW-0723">Serine/threonine-protein kinase</keyword>
<dbReference type="SMART" id="SM00220">
    <property type="entry name" value="S_TKc"/>
    <property type="match status" value="1"/>
</dbReference>
<feature type="binding site" evidence="10">
    <location>
        <position position="202"/>
    </location>
    <ligand>
        <name>ATP</name>
        <dbReference type="ChEBI" id="CHEBI:30616"/>
    </ligand>
</feature>
<feature type="compositionally biased region" description="Pro residues" evidence="11">
    <location>
        <begin position="572"/>
        <end position="586"/>
    </location>
</feature>
<protein>
    <recommendedName>
        <fullName evidence="2">non-specific serine/threonine protein kinase</fullName>
        <ecNumber evidence="2">2.7.11.1</ecNumber>
    </recommendedName>
</protein>
<keyword evidence="7 10" id="KW-0067">ATP-binding</keyword>
<feature type="region of interest" description="Disordered" evidence="11">
    <location>
        <begin position="479"/>
        <end position="513"/>
    </location>
</feature>
<reference evidence="13 14" key="1">
    <citation type="submission" date="2014-12" db="EMBL/GenBank/DDBJ databases">
        <authorList>
            <person name="Neuveglise Cecile"/>
        </authorList>
    </citation>
    <scope>NUCLEOTIDE SEQUENCE [LARGE SCALE GENOMIC DNA]</scope>
    <source>
        <strain evidence="13 14">CBS 12615</strain>
    </source>
</reference>
<feature type="region of interest" description="Disordered" evidence="11">
    <location>
        <begin position="88"/>
        <end position="133"/>
    </location>
</feature>
<evidence type="ECO:0000256" key="1">
    <source>
        <dbReference type="ARBA" id="ARBA00010006"/>
    </source>
</evidence>
<dbReference type="GO" id="GO:0005829">
    <property type="term" value="C:cytosol"/>
    <property type="evidence" value="ECO:0007669"/>
    <property type="project" value="EnsemblFungi"/>
</dbReference>
<dbReference type="STRING" id="1245769.A0A0C7N3S7"/>
<evidence type="ECO:0000256" key="3">
    <source>
        <dbReference type="ARBA" id="ARBA00022527"/>
    </source>
</evidence>
<dbReference type="GeneID" id="34684690"/>
<feature type="region of interest" description="Disordered" evidence="11">
    <location>
        <begin position="1"/>
        <end position="21"/>
    </location>
</feature>
<evidence type="ECO:0000256" key="9">
    <source>
        <dbReference type="ARBA" id="ARBA00048679"/>
    </source>
</evidence>
<dbReference type="GO" id="GO:0005524">
    <property type="term" value="F:ATP binding"/>
    <property type="evidence" value="ECO:0007669"/>
    <property type="project" value="UniProtKB-UniRule"/>
</dbReference>
<feature type="compositionally biased region" description="Polar residues" evidence="11">
    <location>
        <begin position="88"/>
        <end position="98"/>
    </location>
</feature>
<keyword evidence="5 10" id="KW-0547">Nucleotide-binding</keyword>
<dbReference type="OrthoDB" id="347657at2759"/>
<dbReference type="Pfam" id="PF00069">
    <property type="entry name" value="Pkinase"/>
    <property type="match status" value="1"/>
</dbReference>
<dbReference type="GO" id="GO:0005938">
    <property type="term" value="C:cell cortex"/>
    <property type="evidence" value="ECO:0007669"/>
    <property type="project" value="EnsemblFungi"/>
</dbReference>
<dbReference type="PANTHER" id="PTHR24356">
    <property type="entry name" value="SERINE/THREONINE-PROTEIN KINASE"/>
    <property type="match status" value="1"/>
</dbReference>
<dbReference type="RefSeq" id="XP_022627505.1">
    <property type="nucleotide sequence ID" value="XM_022774039.1"/>
</dbReference>
<evidence type="ECO:0000256" key="4">
    <source>
        <dbReference type="ARBA" id="ARBA00022679"/>
    </source>
</evidence>
<dbReference type="PROSITE" id="PS00107">
    <property type="entry name" value="PROTEIN_KINASE_ATP"/>
    <property type="match status" value="1"/>
</dbReference>
<feature type="compositionally biased region" description="Basic and acidic residues" evidence="11">
    <location>
        <begin position="922"/>
        <end position="932"/>
    </location>
</feature>
<dbReference type="InterPro" id="IPR008271">
    <property type="entry name" value="Ser/Thr_kinase_AS"/>
</dbReference>
<dbReference type="FunFam" id="1.10.510.10:FF:000534">
    <property type="entry name" value="Serine/threonine-protein kinase PKH2"/>
    <property type="match status" value="1"/>
</dbReference>
<feature type="compositionally biased region" description="Low complexity" evidence="11">
    <location>
        <begin position="885"/>
        <end position="909"/>
    </location>
</feature>
<organism evidence="13 14">
    <name type="scientific">Lachancea lanzarotensis</name>
    <dbReference type="NCBI Taxonomy" id="1245769"/>
    <lineage>
        <taxon>Eukaryota</taxon>
        <taxon>Fungi</taxon>
        <taxon>Dikarya</taxon>
        <taxon>Ascomycota</taxon>
        <taxon>Saccharomycotina</taxon>
        <taxon>Saccharomycetes</taxon>
        <taxon>Saccharomycetales</taxon>
        <taxon>Saccharomycetaceae</taxon>
        <taxon>Lachancea</taxon>
    </lineage>
</organism>
<dbReference type="GO" id="GO:0060211">
    <property type="term" value="P:regulation of nuclear-transcribed mRNA poly(A) tail shortening"/>
    <property type="evidence" value="ECO:0007669"/>
    <property type="project" value="EnsemblFungi"/>
</dbReference>
<evidence type="ECO:0000256" key="2">
    <source>
        <dbReference type="ARBA" id="ARBA00012513"/>
    </source>
</evidence>
<dbReference type="GO" id="GO:0000196">
    <property type="term" value="P:cell integrity MAPK cascade"/>
    <property type="evidence" value="ECO:0007669"/>
    <property type="project" value="EnsemblFungi"/>
</dbReference>
<dbReference type="GO" id="GO:0006897">
    <property type="term" value="P:endocytosis"/>
    <property type="evidence" value="ECO:0007669"/>
    <property type="project" value="EnsemblFungi"/>
</dbReference>
<dbReference type="SUPFAM" id="SSF56112">
    <property type="entry name" value="Protein kinase-like (PK-like)"/>
    <property type="match status" value="1"/>
</dbReference>
<dbReference type="EMBL" id="LN736361">
    <property type="protein sequence ID" value="CEP61269.1"/>
    <property type="molecule type" value="Genomic_DNA"/>
</dbReference>
<dbReference type="Gene3D" id="3.30.200.20">
    <property type="entry name" value="Phosphorylase Kinase, domain 1"/>
    <property type="match status" value="1"/>
</dbReference>
<proteinExistence type="inferred from homology"/>
<gene>
    <name evidence="13" type="ORF">LALA0_S02e10594g</name>
</gene>
<evidence type="ECO:0000313" key="13">
    <source>
        <dbReference type="EMBL" id="CEP61269.1"/>
    </source>
</evidence>
<dbReference type="PROSITE" id="PS00108">
    <property type="entry name" value="PROTEIN_KINASE_ST"/>
    <property type="match status" value="1"/>
</dbReference>
<feature type="region of interest" description="Disordered" evidence="11">
    <location>
        <begin position="549"/>
        <end position="605"/>
    </location>
</feature>
<dbReference type="HOGENOM" id="CLU_005768_1_0_1"/>
<feature type="compositionally biased region" description="Polar residues" evidence="11">
    <location>
        <begin position="485"/>
        <end position="497"/>
    </location>
</feature>
<dbReference type="PROSITE" id="PS50011">
    <property type="entry name" value="PROTEIN_KINASE_DOM"/>
    <property type="match status" value="1"/>
</dbReference>
<name>A0A0C7N3S7_9SACH</name>
<keyword evidence="4" id="KW-0808">Transferase</keyword>
<evidence type="ECO:0000256" key="10">
    <source>
        <dbReference type="PROSITE-ProRule" id="PRU10141"/>
    </source>
</evidence>
<dbReference type="InterPro" id="IPR011009">
    <property type="entry name" value="Kinase-like_dom_sf"/>
</dbReference>
<feature type="region of interest" description="Disordered" evidence="11">
    <location>
        <begin position="881"/>
        <end position="994"/>
    </location>
</feature>
<evidence type="ECO:0000256" key="6">
    <source>
        <dbReference type="ARBA" id="ARBA00022777"/>
    </source>
</evidence>
<feature type="compositionally biased region" description="Polar residues" evidence="11">
    <location>
        <begin position="115"/>
        <end position="132"/>
    </location>
</feature>
<evidence type="ECO:0000256" key="5">
    <source>
        <dbReference type="ARBA" id="ARBA00022741"/>
    </source>
</evidence>
<dbReference type="InterPro" id="IPR050236">
    <property type="entry name" value="Ser_Thr_kinase_AGC"/>
</dbReference>